<evidence type="ECO:0000313" key="3">
    <source>
        <dbReference type="Proteomes" id="UP001374584"/>
    </source>
</evidence>
<dbReference type="Proteomes" id="UP001374584">
    <property type="component" value="Unassembled WGS sequence"/>
</dbReference>
<organism evidence="2 3">
    <name type="scientific">Phaseolus coccineus</name>
    <name type="common">Scarlet runner bean</name>
    <name type="synonym">Phaseolus multiflorus</name>
    <dbReference type="NCBI Taxonomy" id="3886"/>
    <lineage>
        <taxon>Eukaryota</taxon>
        <taxon>Viridiplantae</taxon>
        <taxon>Streptophyta</taxon>
        <taxon>Embryophyta</taxon>
        <taxon>Tracheophyta</taxon>
        <taxon>Spermatophyta</taxon>
        <taxon>Magnoliopsida</taxon>
        <taxon>eudicotyledons</taxon>
        <taxon>Gunneridae</taxon>
        <taxon>Pentapetalae</taxon>
        <taxon>rosids</taxon>
        <taxon>fabids</taxon>
        <taxon>Fabales</taxon>
        <taxon>Fabaceae</taxon>
        <taxon>Papilionoideae</taxon>
        <taxon>50 kb inversion clade</taxon>
        <taxon>NPAAA clade</taxon>
        <taxon>indigoferoid/millettioid clade</taxon>
        <taxon>Phaseoleae</taxon>
        <taxon>Phaseolus</taxon>
    </lineage>
</organism>
<protein>
    <submittedName>
        <fullName evidence="2">Uncharacterized protein</fullName>
    </submittedName>
</protein>
<keyword evidence="3" id="KW-1185">Reference proteome</keyword>
<feature type="region of interest" description="Disordered" evidence="1">
    <location>
        <begin position="1"/>
        <end position="23"/>
    </location>
</feature>
<dbReference type="AlphaFoldDB" id="A0AAN9KY38"/>
<name>A0AAN9KY38_PHACN</name>
<evidence type="ECO:0000256" key="1">
    <source>
        <dbReference type="SAM" id="MobiDB-lite"/>
    </source>
</evidence>
<evidence type="ECO:0000313" key="2">
    <source>
        <dbReference type="EMBL" id="KAK7325769.1"/>
    </source>
</evidence>
<dbReference type="EMBL" id="JAYMYR010000104">
    <property type="protein sequence ID" value="KAK7325769.1"/>
    <property type="molecule type" value="Genomic_DNA"/>
</dbReference>
<reference evidence="2 3" key="1">
    <citation type="submission" date="2024-01" db="EMBL/GenBank/DDBJ databases">
        <title>The genomes of 5 underutilized Papilionoideae crops provide insights into root nodulation and disease resistanc.</title>
        <authorList>
            <person name="Jiang F."/>
        </authorList>
    </citation>
    <scope>NUCLEOTIDE SEQUENCE [LARGE SCALE GENOMIC DNA]</scope>
    <source>
        <strain evidence="2">JINMINGXINNONG_FW02</strain>
        <tissue evidence="2">Leaves</tissue>
    </source>
</reference>
<gene>
    <name evidence="2" type="ORF">VNO80_33809</name>
</gene>
<proteinExistence type="predicted"/>
<sequence>MASRSDQGSGLHRSTDKGLRSIGPPLRIYDQLTKQNRKGFGLAWFMSIDEGSQIALDRRLVAWVRILHLR</sequence>
<accession>A0AAN9KY38</accession>
<comment type="caution">
    <text evidence="2">The sequence shown here is derived from an EMBL/GenBank/DDBJ whole genome shotgun (WGS) entry which is preliminary data.</text>
</comment>